<dbReference type="PROSITE" id="PS00211">
    <property type="entry name" value="ABC_TRANSPORTER_1"/>
    <property type="match status" value="1"/>
</dbReference>
<dbReference type="PROSITE" id="PS50893">
    <property type="entry name" value="ABC_TRANSPORTER_2"/>
    <property type="match status" value="1"/>
</dbReference>
<evidence type="ECO:0000256" key="1">
    <source>
        <dbReference type="ARBA" id="ARBA00022741"/>
    </source>
</evidence>
<dbReference type="InterPro" id="IPR027417">
    <property type="entry name" value="P-loop_NTPase"/>
</dbReference>
<dbReference type="InterPro" id="IPR017871">
    <property type="entry name" value="ABC_transporter-like_CS"/>
</dbReference>
<protein>
    <submittedName>
        <fullName evidence="4">Iron complex transport system ATP-binding protein</fullName>
    </submittedName>
</protein>
<reference evidence="4 5" key="1">
    <citation type="submission" date="2024-06" db="EMBL/GenBank/DDBJ databases">
        <title>Genomic Encyclopedia of Type Strains, Phase IV (KMG-IV): sequencing the most valuable type-strain genomes for metagenomic binning, comparative biology and taxonomic classification.</title>
        <authorList>
            <person name="Goeker M."/>
        </authorList>
    </citation>
    <scope>NUCLEOTIDE SEQUENCE [LARGE SCALE GENOMIC DNA]</scope>
    <source>
        <strain evidence="4 5">DSM 23520</strain>
    </source>
</reference>
<dbReference type="PANTHER" id="PTHR42794">
    <property type="entry name" value="HEMIN IMPORT ATP-BINDING PROTEIN HMUV"/>
    <property type="match status" value="1"/>
</dbReference>
<proteinExistence type="predicted"/>
<name>A0ABV2KWF7_9BACI</name>
<evidence type="ECO:0000259" key="3">
    <source>
        <dbReference type="PROSITE" id="PS50893"/>
    </source>
</evidence>
<dbReference type="Pfam" id="PF00005">
    <property type="entry name" value="ABC_tran"/>
    <property type="match status" value="1"/>
</dbReference>
<keyword evidence="1" id="KW-0547">Nucleotide-binding</keyword>
<dbReference type="Proteomes" id="UP001549167">
    <property type="component" value="Unassembled WGS sequence"/>
</dbReference>
<evidence type="ECO:0000256" key="2">
    <source>
        <dbReference type="ARBA" id="ARBA00022840"/>
    </source>
</evidence>
<organism evidence="4 5">
    <name type="scientific">Alkalibacillus flavidus</name>
    <dbReference type="NCBI Taxonomy" id="546021"/>
    <lineage>
        <taxon>Bacteria</taxon>
        <taxon>Bacillati</taxon>
        <taxon>Bacillota</taxon>
        <taxon>Bacilli</taxon>
        <taxon>Bacillales</taxon>
        <taxon>Bacillaceae</taxon>
        <taxon>Alkalibacillus</taxon>
    </lineage>
</organism>
<dbReference type="InterPro" id="IPR003593">
    <property type="entry name" value="AAA+_ATPase"/>
</dbReference>
<keyword evidence="2 4" id="KW-0067">ATP-binding</keyword>
<sequence>MLSLQHVTKMIDAQPLVSDVSFDVEKGQCFGLIGPNGAGKSTLMKLISGVYDTTGGQVRLDGQPIKRWSHKKRAQRVSVLTQDGLSPYPISVLNAVMMGRYPHLKFFQRESDDDMKRVQDVLAITGLSNMQDQMLDTLSGGERQRVAIAKAMVQEPDLLLLDEPTSYLDIGYQTEVLNLVQDWQKRTGLTVLMVLHDLNLAAQYCDRLILMDKGEVVKEGTSDDILTTETLATVYQTTPEIVRHPTKNIPQILL</sequence>
<keyword evidence="5" id="KW-1185">Reference proteome</keyword>
<dbReference type="SMART" id="SM00382">
    <property type="entry name" value="AAA"/>
    <property type="match status" value="1"/>
</dbReference>
<dbReference type="SUPFAM" id="SSF52540">
    <property type="entry name" value="P-loop containing nucleoside triphosphate hydrolases"/>
    <property type="match status" value="1"/>
</dbReference>
<dbReference type="EMBL" id="JBEPMX010000010">
    <property type="protein sequence ID" value="MET3683922.1"/>
    <property type="molecule type" value="Genomic_DNA"/>
</dbReference>
<evidence type="ECO:0000313" key="4">
    <source>
        <dbReference type="EMBL" id="MET3683922.1"/>
    </source>
</evidence>
<gene>
    <name evidence="4" type="ORF">ABID56_002038</name>
</gene>
<dbReference type="Gene3D" id="3.40.50.300">
    <property type="entry name" value="P-loop containing nucleotide triphosphate hydrolases"/>
    <property type="match status" value="1"/>
</dbReference>
<evidence type="ECO:0000313" key="5">
    <source>
        <dbReference type="Proteomes" id="UP001549167"/>
    </source>
</evidence>
<dbReference type="RefSeq" id="WP_354220782.1">
    <property type="nucleotide sequence ID" value="NZ_JBEPMX010000010.1"/>
</dbReference>
<accession>A0ABV2KWF7</accession>
<dbReference type="CDD" id="cd03214">
    <property type="entry name" value="ABC_Iron-Siderophores_B12_Hemin"/>
    <property type="match status" value="1"/>
</dbReference>
<dbReference type="InterPro" id="IPR003439">
    <property type="entry name" value="ABC_transporter-like_ATP-bd"/>
</dbReference>
<comment type="caution">
    <text evidence="4">The sequence shown here is derived from an EMBL/GenBank/DDBJ whole genome shotgun (WGS) entry which is preliminary data.</text>
</comment>
<feature type="domain" description="ABC transporter" evidence="3">
    <location>
        <begin position="2"/>
        <end position="238"/>
    </location>
</feature>
<dbReference type="PANTHER" id="PTHR42794:SF2">
    <property type="entry name" value="ABC TRANSPORTER ATP-BINDING PROTEIN"/>
    <property type="match status" value="1"/>
</dbReference>
<dbReference type="GO" id="GO:0005524">
    <property type="term" value="F:ATP binding"/>
    <property type="evidence" value="ECO:0007669"/>
    <property type="project" value="UniProtKB-KW"/>
</dbReference>